<protein>
    <recommendedName>
        <fullName evidence="4">SH3 domain-containing protein</fullName>
    </recommendedName>
</protein>
<dbReference type="EMBL" id="BSEV01000029">
    <property type="protein sequence ID" value="GLK14150.1"/>
    <property type="molecule type" value="Genomic_DNA"/>
</dbReference>
<proteinExistence type="predicted"/>
<feature type="chain" id="PRO_5040983968" description="SH3 domain-containing protein" evidence="1">
    <location>
        <begin position="33"/>
        <end position="94"/>
    </location>
</feature>
<evidence type="ECO:0008006" key="4">
    <source>
        <dbReference type="Google" id="ProtNLM"/>
    </source>
</evidence>
<comment type="caution">
    <text evidence="2">The sequence shown here is derived from an EMBL/GenBank/DDBJ whole genome shotgun (WGS) entry which is preliminary data.</text>
</comment>
<reference evidence="2" key="1">
    <citation type="journal article" date="2014" name="Int. J. Syst. Evol. Microbiol.">
        <title>Complete genome sequence of Corynebacterium casei LMG S-19264T (=DSM 44701T), isolated from a smear-ripened cheese.</title>
        <authorList>
            <consortium name="US DOE Joint Genome Institute (JGI-PGF)"/>
            <person name="Walter F."/>
            <person name="Albersmeier A."/>
            <person name="Kalinowski J."/>
            <person name="Ruckert C."/>
        </authorList>
    </citation>
    <scope>NUCLEOTIDE SEQUENCE</scope>
    <source>
        <strain evidence="2">VKM Ac-2007</strain>
    </source>
</reference>
<sequence length="94" mass="9779">MNVAMTVKRRAALAVAAVAAATAMIGATPAHADSLCNVNQNTWVRNAPNGAVLYTIPAGGGFRLLWTEASGWSYGHGNSRPNGYIPAGHLYGCH</sequence>
<dbReference type="PROSITE" id="PS51318">
    <property type="entry name" value="TAT"/>
    <property type="match status" value="1"/>
</dbReference>
<keyword evidence="3" id="KW-1185">Reference proteome</keyword>
<gene>
    <name evidence="2" type="ORF">GCM10017600_75620</name>
</gene>
<dbReference type="Proteomes" id="UP001143474">
    <property type="component" value="Unassembled WGS sequence"/>
</dbReference>
<accession>A0A9W6IAZ4</accession>
<keyword evidence="1" id="KW-0732">Signal</keyword>
<reference evidence="2" key="2">
    <citation type="submission" date="2023-01" db="EMBL/GenBank/DDBJ databases">
        <authorList>
            <person name="Sun Q."/>
            <person name="Evtushenko L."/>
        </authorList>
    </citation>
    <scope>NUCLEOTIDE SEQUENCE</scope>
    <source>
        <strain evidence="2">VKM Ac-2007</strain>
    </source>
</reference>
<dbReference type="InterPro" id="IPR006311">
    <property type="entry name" value="TAT_signal"/>
</dbReference>
<evidence type="ECO:0000313" key="3">
    <source>
        <dbReference type="Proteomes" id="UP001143474"/>
    </source>
</evidence>
<feature type="signal peptide" evidence="1">
    <location>
        <begin position="1"/>
        <end position="32"/>
    </location>
</feature>
<evidence type="ECO:0000256" key="1">
    <source>
        <dbReference type="SAM" id="SignalP"/>
    </source>
</evidence>
<dbReference type="AlphaFoldDB" id="A0A9W6IAZ4"/>
<organism evidence="2 3">
    <name type="scientific">Streptosporangium carneum</name>
    <dbReference type="NCBI Taxonomy" id="47481"/>
    <lineage>
        <taxon>Bacteria</taxon>
        <taxon>Bacillati</taxon>
        <taxon>Actinomycetota</taxon>
        <taxon>Actinomycetes</taxon>
        <taxon>Streptosporangiales</taxon>
        <taxon>Streptosporangiaceae</taxon>
        <taxon>Streptosporangium</taxon>
    </lineage>
</organism>
<evidence type="ECO:0000313" key="2">
    <source>
        <dbReference type="EMBL" id="GLK14150.1"/>
    </source>
</evidence>
<name>A0A9W6IAZ4_9ACTN</name>